<dbReference type="GO" id="GO:0005737">
    <property type="term" value="C:cytoplasm"/>
    <property type="evidence" value="ECO:0007669"/>
    <property type="project" value="UniProtKB-SubCell"/>
</dbReference>
<feature type="compositionally biased region" description="Basic and acidic residues" evidence="5">
    <location>
        <begin position="716"/>
        <end position="726"/>
    </location>
</feature>
<dbReference type="VEuPathDB" id="TriTrypDB:TcIL3000_10_12360"/>
<dbReference type="GO" id="GO:0005634">
    <property type="term" value="C:nucleus"/>
    <property type="evidence" value="ECO:0007669"/>
    <property type="project" value="TreeGrafter"/>
</dbReference>
<organism evidence="6">
    <name type="scientific">Trypanosoma congolense (strain IL3000)</name>
    <dbReference type="NCBI Taxonomy" id="1068625"/>
    <lineage>
        <taxon>Eukaryota</taxon>
        <taxon>Discoba</taxon>
        <taxon>Euglenozoa</taxon>
        <taxon>Kinetoplastea</taxon>
        <taxon>Metakinetoplastina</taxon>
        <taxon>Trypanosomatida</taxon>
        <taxon>Trypanosomatidae</taxon>
        <taxon>Trypanosoma</taxon>
        <taxon>Nannomonas</taxon>
    </lineage>
</organism>
<dbReference type="PANTHER" id="PTHR22710">
    <property type="entry name" value="X-RAY RADIATION RESISTANCE ASSOCIATED PROTEIN 1 XRRA1"/>
    <property type="match status" value="1"/>
</dbReference>
<keyword evidence="3" id="KW-0433">Leucine-rich repeat</keyword>
<feature type="compositionally biased region" description="Acidic residues" evidence="5">
    <location>
        <begin position="886"/>
        <end position="902"/>
    </location>
</feature>
<evidence type="ECO:0000313" key="6">
    <source>
        <dbReference type="EMBL" id="CCC94454.1"/>
    </source>
</evidence>
<evidence type="ECO:0000256" key="1">
    <source>
        <dbReference type="ARBA" id="ARBA00004496"/>
    </source>
</evidence>
<dbReference type="AlphaFoldDB" id="G0UYI7"/>
<gene>
    <name evidence="6" type="ORF">TCIL3000_10_12360</name>
</gene>
<feature type="region of interest" description="Disordered" evidence="5">
    <location>
        <begin position="865"/>
        <end position="982"/>
    </location>
</feature>
<feature type="compositionally biased region" description="Basic and acidic residues" evidence="5">
    <location>
        <begin position="876"/>
        <end position="885"/>
    </location>
</feature>
<name>G0UYI7_TRYCI</name>
<dbReference type="InterPro" id="IPR001611">
    <property type="entry name" value="Leu-rich_rpt"/>
</dbReference>
<feature type="compositionally biased region" description="Polar residues" evidence="5">
    <location>
        <begin position="344"/>
        <end position="356"/>
    </location>
</feature>
<dbReference type="Pfam" id="PF00560">
    <property type="entry name" value="LRR_1"/>
    <property type="match status" value="1"/>
</dbReference>
<keyword evidence="2" id="KW-0963">Cytoplasm</keyword>
<reference evidence="6" key="1">
    <citation type="journal article" date="2012" name="Proc. Natl. Acad. Sci. U.S.A.">
        <title>Antigenic diversity is generated by distinct evolutionary mechanisms in African trypanosome species.</title>
        <authorList>
            <person name="Jackson A.P."/>
            <person name="Berry A."/>
            <person name="Aslett M."/>
            <person name="Allison H.C."/>
            <person name="Burton P."/>
            <person name="Vavrova-Anderson J."/>
            <person name="Brown R."/>
            <person name="Browne H."/>
            <person name="Corton N."/>
            <person name="Hauser H."/>
            <person name="Gamble J."/>
            <person name="Gilderthorp R."/>
            <person name="Marcello L."/>
            <person name="McQuillan J."/>
            <person name="Otto T.D."/>
            <person name="Quail M.A."/>
            <person name="Sanders M.J."/>
            <person name="van Tonder A."/>
            <person name="Ginger M.L."/>
            <person name="Field M.C."/>
            <person name="Barry J.D."/>
            <person name="Hertz-Fowler C."/>
            <person name="Berriman M."/>
        </authorList>
    </citation>
    <scope>NUCLEOTIDE SEQUENCE</scope>
    <source>
        <strain evidence="6">IL3000</strain>
    </source>
</reference>
<dbReference type="InterPro" id="IPR032675">
    <property type="entry name" value="LRR_dom_sf"/>
</dbReference>
<feature type="compositionally biased region" description="Acidic residues" evidence="5">
    <location>
        <begin position="866"/>
        <end position="875"/>
    </location>
</feature>
<dbReference type="EMBL" id="HE575323">
    <property type="protein sequence ID" value="CCC94454.1"/>
    <property type="molecule type" value="Genomic_DNA"/>
</dbReference>
<feature type="region of interest" description="Disordered" evidence="5">
    <location>
        <begin position="344"/>
        <end position="364"/>
    </location>
</feature>
<dbReference type="InterPro" id="IPR003591">
    <property type="entry name" value="Leu-rich_rpt_typical-subtyp"/>
</dbReference>
<protein>
    <submittedName>
        <fullName evidence="6">Putative leucine-rich repeat protein (LRRP)</fullName>
    </submittedName>
</protein>
<feature type="region of interest" description="Disordered" evidence="5">
    <location>
        <begin position="653"/>
        <end position="678"/>
    </location>
</feature>
<proteinExistence type="predicted"/>
<sequence>MEGLDSAYEVNGQCTDTNEPPSTAMVGEGDVLINMERWRLWLLQRQNKAKGDLSSSSSHVCKLISERYTNDYTYFLSDLRPCREDIIPKPKRCDVHFPSVTTFDEPLMSTLLHGAANGAEKKSACAPVGAGGVIPLRDLSKPPSNTQSLSGLFRQSGRSLPRLDARVVHPQGFRILKNRSVIERSLRSYFRLPPAPSERLIRERTLSQRLLLMADAKDDEEEARVFDAAMEGKLRPQRMRGDLTPPNMMLDGFLLLCAGGVPEPEEVKGATLQGSNLVGVMSDDMTHFGNLSFLDVSENELRLEQLLLLTGLEVLHLAYNKISSLEGVGAVVQNSLWRSYGNESSLKSGLGSTQPGEGTRNASYESSSIRSAAAYYARERETMVAHPEDVGAFDPIGHEVEVSTGDSSNKGDAFSGFASHGSPVKAFDHINQTVGCSTHDVLLTNLHTLNLSFNRIPSSHILHLSYFPSLEKLDLSGNKLGKLPDDLGFLTSVTHFALERNMFRDSRNVFRALSTMPALIEVNLNHNKLRCVPPISVKDGHGLCFPCIEVVGLGHNCVERAQDVAALCELVCTLSRVILVGNPIAVKRKERGGAQALFAQAVVNRYWRQAGLQDSSRGQEGYSSFSPYGTETVDDTGFSQLHSNMGFHASERHGVDELSKGSRPGKRMQSPMAGFSEQRKREFHDWAQRYDGFDDSGEQTLVSEEGVDGGVPFHNSSREHSQLRTDTTRNRSMYDYSGSGISVSGDICWYGDAPVPPSLDKGGETPSRVLPSLSLLRFVELVFDDVIMPKRNAAQFYGKQKGQRTADKSVSAMVHARTGLVTVPKHEEYMDIRRIVKSHPHSSSKCPYRTGAEKDKSQMAHMVLPMDDDDVEVREEEGAQWKEANERDEEYEEAEEETDSSSDGDASPQDVVFMTGVGLKGKRVKSRKKVEIMESQHEIPKGSDDELQQKTHIPQPPLRANGPGRRRPRVGDSGPAAHLAVKPPGTNARILMNELRRMLRRPLPPLPSACTARLVGSKPNGHY</sequence>
<comment type="subcellular location">
    <subcellularLocation>
        <location evidence="1">Cytoplasm</location>
    </subcellularLocation>
</comment>
<feature type="region of interest" description="Disordered" evidence="5">
    <location>
        <begin position="836"/>
        <end position="855"/>
    </location>
</feature>
<dbReference type="SUPFAM" id="SSF52047">
    <property type="entry name" value="RNI-like"/>
    <property type="match status" value="1"/>
</dbReference>
<feature type="region of interest" description="Disordered" evidence="5">
    <location>
        <begin position="705"/>
        <end position="726"/>
    </location>
</feature>
<dbReference type="Gene3D" id="3.80.10.10">
    <property type="entry name" value="Ribonuclease Inhibitor"/>
    <property type="match status" value="3"/>
</dbReference>
<keyword evidence="4" id="KW-0677">Repeat</keyword>
<evidence type="ECO:0000256" key="3">
    <source>
        <dbReference type="ARBA" id="ARBA00022614"/>
    </source>
</evidence>
<dbReference type="SMART" id="SM00369">
    <property type="entry name" value="LRR_TYP"/>
    <property type="match status" value="4"/>
</dbReference>
<evidence type="ECO:0000256" key="2">
    <source>
        <dbReference type="ARBA" id="ARBA00022490"/>
    </source>
</evidence>
<accession>G0UYI7</accession>
<dbReference type="PROSITE" id="PS51450">
    <property type="entry name" value="LRR"/>
    <property type="match status" value="3"/>
</dbReference>
<evidence type="ECO:0000256" key="5">
    <source>
        <dbReference type="SAM" id="MobiDB-lite"/>
    </source>
</evidence>
<dbReference type="PANTHER" id="PTHR22710:SF2">
    <property type="entry name" value="X-RAY RADIATION RESISTANCE-ASSOCIATED PROTEIN 1"/>
    <property type="match status" value="1"/>
</dbReference>
<feature type="compositionally biased region" description="Basic and acidic residues" evidence="5">
    <location>
        <begin position="929"/>
        <end position="949"/>
    </location>
</feature>
<evidence type="ECO:0000256" key="4">
    <source>
        <dbReference type="ARBA" id="ARBA00022737"/>
    </source>
</evidence>